<organism evidence="11 12">
    <name type="scientific">Macrostomum lignano</name>
    <dbReference type="NCBI Taxonomy" id="282301"/>
    <lineage>
        <taxon>Eukaryota</taxon>
        <taxon>Metazoa</taxon>
        <taxon>Spiralia</taxon>
        <taxon>Lophotrochozoa</taxon>
        <taxon>Platyhelminthes</taxon>
        <taxon>Rhabditophora</taxon>
        <taxon>Macrostomorpha</taxon>
        <taxon>Macrostomida</taxon>
        <taxon>Macrostomidae</taxon>
        <taxon>Macrostomum</taxon>
    </lineage>
</organism>
<evidence type="ECO:0000256" key="1">
    <source>
        <dbReference type="ARBA" id="ARBA00004342"/>
    </source>
</evidence>
<dbReference type="SMART" id="SM01224">
    <property type="entry name" value="G_gamma"/>
    <property type="match status" value="1"/>
</dbReference>
<dbReference type="GO" id="GO:0007186">
    <property type="term" value="P:G protein-coupled receptor signaling pathway"/>
    <property type="evidence" value="ECO:0007669"/>
    <property type="project" value="InterPro"/>
</dbReference>
<protein>
    <submittedName>
        <fullName evidence="12">G protein gamma domain-containing protein</fullName>
    </submittedName>
</protein>
<evidence type="ECO:0000256" key="3">
    <source>
        <dbReference type="ARBA" id="ARBA00022475"/>
    </source>
</evidence>
<name>A0A1I8HIK4_9PLAT</name>
<dbReference type="InterPro" id="IPR036284">
    <property type="entry name" value="GGL_sf"/>
</dbReference>
<accession>A0A1I8HIK4</accession>
<evidence type="ECO:0000259" key="10">
    <source>
        <dbReference type="PROSITE" id="PS50058"/>
    </source>
</evidence>
<dbReference type="GO" id="GO:0031681">
    <property type="term" value="F:G-protein beta-subunit binding"/>
    <property type="evidence" value="ECO:0007669"/>
    <property type="project" value="InterPro"/>
</dbReference>
<dbReference type="InterPro" id="IPR001770">
    <property type="entry name" value="G-protein_gamma"/>
</dbReference>
<evidence type="ECO:0000256" key="6">
    <source>
        <dbReference type="ARBA" id="ARBA00023224"/>
    </source>
</evidence>
<evidence type="ECO:0000256" key="9">
    <source>
        <dbReference type="SAM" id="MobiDB-lite"/>
    </source>
</evidence>
<dbReference type="InterPro" id="IPR015898">
    <property type="entry name" value="G-protein_gamma-like_dom"/>
</dbReference>
<reference evidence="12" key="1">
    <citation type="submission" date="2016-11" db="UniProtKB">
        <authorList>
            <consortium name="WormBaseParasite"/>
        </authorList>
    </citation>
    <scope>IDENTIFICATION</scope>
</reference>
<dbReference type="SMART" id="SM00224">
    <property type="entry name" value="GGL"/>
    <property type="match status" value="1"/>
</dbReference>
<evidence type="ECO:0000256" key="2">
    <source>
        <dbReference type="ARBA" id="ARBA00007431"/>
    </source>
</evidence>
<evidence type="ECO:0000256" key="8">
    <source>
        <dbReference type="ARBA" id="ARBA00023289"/>
    </source>
</evidence>
<dbReference type="PANTHER" id="PTHR13809">
    <property type="entry name" value="GUANINE NUCLEOTIDE-BINDING PROTEIN GAMMA SUBUNIT"/>
    <property type="match status" value="1"/>
</dbReference>
<keyword evidence="5" id="KW-0472">Membrane</keyword>
<keyword evidence="8" id="KW-0636">Prenylation</keyword>
<evidence type="ECO:0000256" key="4">
    <source>
        <dbReference type="ARBA" id="ARBA00022481"/>
    </source>
</evidence>
<dbReference type="Gene3D" id="4.10.260.10">
    <property type="entry name" value="Transducin (heterotrimeric G protein), gamma chain"/>
    <property type="match status" value="1"/>
</dbReference>
<keyword evidence="7" id="KW-0449">Lipoprotein</keyword>
<evidence type="ECO:0000313" key="11">
    <source>
        <dbReference type="Proteomes" id="UP000095280"/>
    </source>
</evidence>
<dbReference type="SUPFAM" id="SSF48670">
    <property type="entry name" value="Transducin (heterotrimeric G protein), gamma chain"/>
    <property type="match status" value="1"/>
</dbReference>
<dbReference type="PROSITE" id="PS50058">
    <property type="entry name" value="G_PROTEIN_GAMMA"/>
    <property type="match status" value="1"/>
</dbReference>
<keyword evidence="6" id="KW-0807">Transducer</keyword>
<comment type="similarity">
    <text evidence="2">Belongs to the G protein gamma family.</text>
</comment>
<dbReference type="WBParaSite" id="maker-uti_cns_0006358-snap-gene-0.2-mRNA-1">
    <property type="protein sequence ID" value="maker-uti_cns_0006358-snap-gene-0.2-mRNA-1"/>
    <property type="gene ID" value="maker-uti_cns_0006358-snap-gene-0.2"/>
</dbReference>
<dbReference type="Pfam" id="PF00631">
    <property type="entry name" value="G-gamma"/>
    <property type="match status" value="1"/>
</dbReference>
<keyword evidence="4" id="KW-0488">Methylation</keyword>
<dbReference type="AlphaFoldDB" id="A0A1I8HIK4"/>
<keyword evidence="3" id="KW-1003">Cell membrane</keyword>
<proteinExistence type="inferred from homology"/>
<dbReference type="CDD" id="cd00068">
    <property type="entry name" value="GGL"/>
    <property type="match status" value="1"/>
</dbReference>
<evidence type="ECO:0000313" key="12">
    <source>
        <dbReference type="WBParaSite" id="maker-uti_cns_0006358-snap-gene-0.2-mRNA-1"/>
    </source>
</evidence>
<evidence type="ECO:0000256" key="7">
    <source>
        <dbReference type="ARBA" id="ARBA00023288"/>
    </source>
</evidence>
<comment type="subcellular location">
    <subcellularLocation>
        <location evidence="1">Cell membrane</location>
        <topology evidence="1">Lipid-anchor</topology>
        <orientation evidence="1">Cytoplasmic side</orientation>
    </subcellularLocation>
</comment>
<dbReference type="FunFam" id="4.10.260.10:FF:000001">
    <property type="entry name" value="Guanine nucleotide-binding protein subunit gamma"/>
    <property type="match status" value="1"/>
</dbReference>
<feature type="compositionally biased region" description="Basic residues" evidence="9">
    <location>
        <begin position="59"/>
        <end position="80"/>
    </location>
</feature>
<evidence type="ECO:0000256" key="5">
    <source>
        <dbReference type="ARBA" id="ARBA00023136"/>
    </source>
</evidence>
<keyword evidence="11" id="KW-1185">Reference proteome</keyword>
<sequence>LKVKRPPRGRFRRPMPSLQLVQPQLPSPWIFQKAIVALSVFAFNVVYSVQAGNVDSSTQRHRARRRRGSGRGSGNRRRVRNVAPALLTPSASAAVAVATPTAEPAGTVVDAQRQEELPPLSQLLLILLRSRAARIQNLGVSLLLLLPSASLPSPPRPLDTEQLPVLPGDALQAGGSSSGGVFSVFFGQLRRWRHRGRRPQERDVLHAGQPRSFGSGCVALLPALLSGAARPAPAAPLQPRHRRLRSSPAGAACASGVVAFAIAAAAAAPAEQAVSWTTDRNLQAMSSIAQQKKIVEQLRSEASMARKPVSECVKDMIGFMNSNKDKDFLVSGFASKKDNPFQEKGGCLLL</sequence>
<dbReference type="GO" id="GO:0005834">
    <property type="term" value="C:heterotrimeric G-protein complex"/>
    <property type="evidence" value="ECO:0007669"/>
    <property type="project" value="InterPro"/>
</dbReference>
<feature type="domain" description="G protein gamma" evidence="10">
    <location>
        <begin position="284"/>
        <end position="350"/>
    </location>
</feature>
<dbReference type="Proteomes" id="UP000095280">
    <property type="component" value="Unplaced"/>
</dbReference>
<feature type="region of interest" description="Disordered" evidence="9">
    <location>
        <begin position="54"/>
        <end position="81"/>
    </location>
</feature>